<dbReference type="GO" id="GO:0005524">
    <property type="term" value="F:ATP binding"/>
    <property type="evidence" value="ECO:0007669"/>
    <property type="project" value="UniProtKB-KW"/>
</dbReference>
<comment type="similarity">
    <text evidence="1">Belongs to the ABC transporter superfamily.</text>
</comment>
<evidence type="ECO:0000313" key="7">
    <source>
        <dbReference type="Proteomes" id="UP001321861"/>
    </source>
</evidence>
<keyword evidence="4 6" id="KW-0067">ATP-binding</keyword>
<dbReference type="InterPro" id="IPR003593">
    <property type="entry name" value="AAA+_ATPase"/>
</dbReference>
<feature type="domain" description="ABC transporter" evidence="5">
    <location>
        <begin position="4"/>
        <end position="229"/>
    </location>
</feature>
<name>A0AAU9DVT6_9LACO</name>
<keyword evidence="7" id="KW-1185">Reference proteome</keyword>
<dbReference type="AlphaFoldDB" id="A0AAU9DVT6"/>
<dbReference type="InterPro" id="IPR017871">
    <property type="entry name" value="ABC_transporter-like_CS"/>
</dbReference>
<proteinExistence type="inferred from homology"/>
<evidence type="ECO:0000256" key="2">
    <source>
        <dbReference type="ARBA" id="ARBA00022448"/>
    </source>
</evidence>
<dbReference type="SUPFAM" id="SSF52540">
    <property type="entry name" value="P-loop containing nucleoside triphosphate hydrolases"/>
    <property type="match status" value="1"/>
</dbReference>
<accession>A0AAU9DVT6</accession>
<protein>
    <submittedName>
        <fullName evidence="6">ABC transporter ATP-binding protein</fullName>
    </submittedName>
</protein>
<dbReference type="SMART" id="SM00382">
    <property type="entry name" value="AAA"/>
    <property type="match status" value="1"/>
</dbReference>
<dbReference type="InterPro" id="IPR003439">
    <property type="entry name" value="ABC_transporter-like_ATP-bd"/>
</dbReference>
<evidence type="ECO:0000256" key="4">
    <source>
        <dbReference type="ARBA" id="ARBA00022840"/>
    </source>
</evidence>
<dbReference type="PANTHER" id="PTHR42711">
    <property type="entry name" value="ABC TRANSPORTER ATP-BINDING PROTEIN"/>
    <property type="match status" value="1"/>
</dbReference>
<sequence>MEILETKNLSKVYGSKIAVKQINLQVQQRSLTAFLGPNGAGKSTTIKMLTGLLNPSGGSILFEGRPTNQVNFLRQIGLVFQESLLDERLSVKENLVTRAQIYEDVKRQRVDQLIELVDAKSFENQLYGSLSGGQKRRVDIARALLNQPKILFLDEPTTGLDIQTRSLIWQLLERLQQEENLTIFLTTHYLEEADQADQIYILDHGEIIAAGSANELKQQYAQNKLVVWAHDSKQLQKYLTAQHLHWQGDEFFKIMISSPKSALEILRDQADNIADFTYQKGTMDDVFLNLTGKEIR</sequence>
<dbReference type="Proteomes" id="UP001321861">
    <property type="component" value="Chromosome"/>
</dbReference>
<organism evidence="6 7">
    <name type="scientific">Xylocopilactobacillus apicola</name>
    <dbReference type="NCBI Taxonomy" id="2932184"/>
    <lineage>
        <taxon>Bacteria</taxon>
        <taxon>Bacillati</taxon>
        <taxon>Bacillota</taxon>
        <taxon>Bacilli</taxon>
        <taxon>Lactobacillales</taxon>
        <taxon>Lactobacillaceae</taxon>
        <taxon>Xylocopilactobacillus</taxon>
    </lineage>
</organism>
<evidence type="ECO:0000256" key="3">
    <source>
        <dbReference type="ARBA" id="ARBA00022741"/>
    </source>
</evidence>
<evidence type="ECO:0000313" key="6">
    <source>
        <dbReference type="EMBL" id="BDR58023.1"/>
    </source>
</evidence>
<dbReference type="InterPro" id="IPR027417">
    <property type="entry name" value="P-loop_NTPase"/>
</dbReference>
<keyword evidence="3" id="KW-0547">Nucleotide-binding</keyword>
<keyword evidence="2" id="KW-0813">Transport</keyword>
<dbReference type="EMBL" id="AP026802">
    <property type="protein sequence ID" value="BDR58023.1"/>
    <property type="molecule type" value="Genomic_DNA"/>
</dbReference>
<dbReference type="PANTHER" id="PTHR42711:SF5">
    <property type="entry name" value="ABC TRANSPORTER ATP-BINDING PROTEIN NATA"/>
    <property type="match status" value="1"/>
</dbReference>
<dbReference type="RefSeq" id="WP_317635945.1">
    <property type="nucleotide sequence ID" value="NZ_AP026802.1"/>
</dbReference>
<reference evidence="6 7" key="1">
    <citation type="journal article" date="2023" name="Microbiol. Spectr.">
        <title>Symbiosis of Carpenter Bees with Uncharacterized Lactic Acid Bacteria Showing NAD Auxotrophy.</title>
        <authorList>
            <person name="Kawasaki S."/>
            <person name="Ozawa K."/>
            <person name="Mori T."/>
            <person name="Yamamoto A."/>
            <person name="Ito M."/>
            <person name="Ohkuma M."/>
            <person name="Sakamoto M."/>
            <person name="Matsutani M."/>
        </authorList>
    </citation>
    <scope>NUCLEOTIDE SEQUENCE [LARGE SCALE GENOMIC DNA]</scope>
    <source>
        <strain evidence="6 7">XA3</strain>
    </source>
</reference>
<dbReference type="Gene3D" id="3.40.50.300">
    <property type="entry name" value="P-loop containing nucleotide triphosphate hydrolases"/>
    <property type="match status" value="1"/>
</dbReference>
<dbReference type="PROSITE" id="PS50893">
    <property type="entry name" value="ABC_TRANSPORTER_2"/>
    <property type="match status" value="1"/>
</dbReference>
<evidence type="ECO:0000256" key="1">
    <source>
        <dbReference type="ARBA" id="ARBA00005417"/>
    </source>
</evidence>
<evidence type="ECO:0000259" key="5">
    <source>
        <dbReference type="PROSITE" id="PS50893"/>
    </source>
</evidence>
<gene>
    <name evidence="6" type="primary">cylA</name>
    <name evidence="6" type="ORF">XA3_04640</name>
</gene>
<dbReference type="GO" id="GO:0016887">
    <property type="term" value="F:ATP hydrolysis activity"/>
    <property type="evidence" value="ECO:0007669"/>
    <property type="project" value="InterPro"/>
</dbReference>
<dbReference type="KEGG" id="xap:XA3_04640"/>
<dbReference type="Pfam" id="PF00005">
    <property type="entry name" value="ABC_tran"/>
    <property type="match status" value="1"/>
</dbReference>
<dbReference type="PROSITE" id="PS00211">
    <property type="entry name" value="ABC_TRANSPORTER_1"/>
    <property type="match status" value="1"/>
</dbReference>
<dbReference type="InterPro" id="IPR050763">
    <property type="entry name" value="ABC_transporter_ATP-binding"/>
</dbReference>